<dbReference type="Pfam" id="PF00011">
    <property type="entry name" value="HSP20"/>
    <property type="match status" value="1"/>
</dbReference>
<dbReference type="AlphaFoldDB" id="H2XSW8"/>
<dbReference type="GeneID" id="100177903"/>
<dbReference type="GO" id="GO:0042026">
    <property type="term" value="P:protein refolding"/>
    <property type="evidence" value="ECO:0000318"/>
    <property type="project" value="GO_Central"/>
</dbReference>
<evidence type="ECO:0000256" key="1">
    <source>
        <dbReference type="PROSITE-ProRule" id="PRU00285"/>
    </source>
</evidence>
<dbReference type="GO" id="GO:0005737">
    <property type="term" value="C:cytoplasm"/>
    <property type="evidence" value="ECO:0000318"/>
    <property type="project" value="GO_Central"/>
</dbReference>
<accession>A0A1W3JRS4</accession>
<dbReference type="OrthoDB" id="1431247at2759"/>
<dbReference type="KEGG" id="cin:100177903"/>
<gene>
    <name evidence="4" type="primary">LOC100177903</name>
</gene>
<feature type="domain" description="SHSP" evidence="3">
    <location>
        <begin position="95"/>
        <end position="207"/>
    </location>
</feature>
<dbReference type="OMA" id="YREFSRQ"/>
<accession>H2XSW8</accession>
<dbReference type="STRING" id="7719.ENSCINP00000032752"/>
<dbReference type="PANTHER" id="PTHR45640">
    <property type="entry name" value="HEAT SHOCK PROTEIN HSP-12.2-RELATED"/>
    <property type="match status" value="1"/>
</dbReference>
<dbReference type="Gene3D" id="2.60.40.790">
    <property type="match status" value="1"/>
</dbReference>
<dbReference type="SUPFAM" id="SSF49764">
    <property type="entry name" value="HSP20-like chaperones"/>
    <property type="match status" value="1"/>
</dbReference>
<sequence length="217" mass="24998">MALMAREFDQPWSLYPAMSRFGDFPSRNWSYGDESWPLMRRNRPMSSWMLESTKRFMEMEKRFDQFMSRVDGRFRGMLRMIDFDDEVDASLKIPVEHDGAKMAVDKAPASTKGRYKININVQDFKPEEVTVKVAGGKVEVHAKRESKNEDNGMYAYTFREFRRSFTLPDGMKTEDVTSSLTDDGILKIEGPHDVAIEQLKKPTLAIGEIPISVQHGN</sequence>
<comment type="similarity">
    <text evidence="1 2">Belongs to the small heat shock protein (HSP20) family.</text>
</comment>
<reference evidence="4" key="4">
    <citation type="submission" date="2025-09" db="UniProtKB">
        <authorList>
            <consortium name="Ensembl"/>
        </authorList>
    </citation>
    <scope>IDENTIFICATION</scope>
</reference>
<dbReference type="InterPro" id="IPR008978">
    <property type="entry name" value="HSP20-like_chaperone"/>
</dbReference>
<dbReference type="Ensembl" id="ENSCINT00000031004.1">
    <property type="protein sequence ID" value="ENSCINP00000032752.1"/>
    <property type="gene ID" value="ENSCING00000024613.1"/>
</dbReference>
<dbReference type="GO" id="GO:0005634">
    <property type="term" value="C:nucleus"/>
    <property type="evidence" value="ECO:0000318"/>
    <property type="project" value="GO_Central"/>
</dbReference>
<dbReference type="CDD" id="cd06526">
    <property type="entry name" value="metazoan_ACD"/>
    <property type="match status" value="1"/>
</dbReference>
<dbReference type="GO" id="GO:0009408">
    <property type="term" value="P:response to heat"/>
    <property type="evidence" value="ECO:0000318"/>
    <property type="project" value="GO_Central"/>
</dbReference>
<dbReference type="HOGENOM" id="CLU_1271911_0_0_1"/>
<dbReference type="EMBL" id="EAAA01000829">
    <property type="status" value="NOT_ANNOTATED_CDS"/>
    <property type="molecule type" value="Genomic_DNA"/>
</dbReference>
<reference evidence="5" key="1">
    <citation type="journal article" date="2002" name="Science">
        <title>The draft genome of Ciona intestinalis: insights into chordate and vertebrate origins.</title>
        <authorList>
            <person name="Dehal P."/>
            <person name="Satou Y."/>
            <person name="Campbell R.K."/>
            <person name="Chapman J."/>
            <person name="Degnan B."/>
            <person name="De Tomaso A."/>
            <person name="Davidson B."/>
            <person name="Di Gregorio A."/>
            <person name="Gelpke M."/>
            <person name="Goodstein D.M."/>
            <person name="Harafuji N."/>
            <person name="Hastings K.E."/>
            <person name="Ho I."/>
            <person name="Hotta K."/>
            <person name="Huang W."/>
            <person name="Kawashima T."/>
            <person name="Lemaire P."/>
            <person name="Martinez D."/>
            <person name="Meinertzhagen I.A."/>
            <person name="Necula S."/>
            <person name="Nonaka M."/>
            <person name="Putnam N."/>
            <person name="Rash S."/>
            <person name="Saiga H."/>
            <person name="Satake M."/>
            <person name="Terry A."/>
            <person name="Yamada L."/>
            <person name="Wang H.G."/>
            <person name="Awazu S."/>
            <person name="Azumi K."/>
            <person name="Boore J."/>
            <person name="Branno M."/>
            <person name="Chin-Bow S."/>
            <person name="DeSantis R."/>
            <person name="Doyle S."/>
            <person name="Francino P."/>
            <person name="Keys D.N."/>
            <person name="Haga S."/>
            <person name="Hayashi H."/>
            <person name="Hino K."/>
            <person name="Imai K.S."/>
            <person name="Inaba K."/>
            <person name="Kano S."/>
            <person name="Kobayashi K."/>
            <person name="Kobayashi M."/>
            <person name="Lee B.I."/>
            <person name="Makabe K.W."/>
            <person name="Manohar C."/>
            <person name="Matassi G."/>
            <person name="Medina M."/>
            <person name="Mochizuki Y."/>
            <person name="Mount S."/>
            <person name="Morishita T."/>
            <person name="Miura S."/>
            <person name="Nakayama A."/>
            <person name="Nishizaka S."/>
            <person name="Nomoto H."/>
            <person name="Ohta F."/>
            <person name="Oishi K."/>
            <person name="Rigoutsos I."/>
            <person name="Sano M."/>
            <person name="Sasaki A."/>
            <person name="Sasakura Y."/>
            <person name="Shoguchi E."/>
            <person name="Shin-i T."/>
            <person name="Spagnuolo A."/>
            <person name="Stainier D."/>
            <person name="Suzuki M.M."/>
            <person name="Tassy O."/>
            <person name="Takatori N."/>
            <person name="Tokuoka M."/>
            <person name="Yagi K."/>
            <person name="Yoshizaki F."/>
            <person name="Wada S."/>
            <person name="Zhang C."/>
            <person name="Hyatt P.D."/>
            <person name="Larimer F."/>
            <person name="Detter C."/>
            <person name="Doggett N."/>
            <person name="Glavina T."/>
            <person name="Hawkins T."/>
            <person name="Richardson P."/>
            <person name="Lucas S."/>
            <person name="Kohara Y."/>
            <person name="Levine M."/>
            <person name="Satoh N."/>
            <person name="Rokhsar D.S."/>
        </authorList>
    </citation>
    <scope>NUCLEOTIDE SEQUENCE [LARGE SCALE GENOMIC DNA]</scope>
</reference>
<dbReference type="GO" id="GO:0051082">
    <property type="term" value="F:unfolded protein binding"/>
    <property type="evidence" value="ECO:0000318"/>
    <property type="project" value="GO_Central"/>
</dbReference>
<dbReference type="RefSeq" id="NP_001355105.1">
    <property type="nucleotide sequence ID" value="NM_001368176.1"/>
</dbReference>
<proteinExistence type="inferred from homology"/>
<name>H2XSW8_CIOIN</name>
<reference evidence="4" key="2">
    <citation type="journal article" date="2008" name="Genome Biol.">
        <title>Improved genome assembly and evidence-based global gene model set for the chordate Ciona intestinalis: new insight into intron and operon populations.</title>
        <authorList>
            <person name="Satou Y."/>
            <person name="Mineta K."/>
            <person name="Ogasawara M."/>
            <person name="Sasakura Y."/>
            <person name="Shoguchi E."/>
            <person name="Ueno K."/>
            <person name="Yamada L."/>
            <person name="Matsumoto J."/>
            <person name="Wasserscheid J."/>
            <person name="Dewar K."/>
            <person name="Wiley G.B."/>
            <person name="Macmil S.L."/>
            <person name="Roe B.A."/>
            <person name="Zeller R.W."/>
            <person name="Hastings K.E."/>
            <person name="Lemaire P."/>
            <person name="Lindquist E."/>
            <person name="Endo T."/>
            <person name="Hotta K."/>
            <person name="Inaba K."/>
        </authorList>
    </citation>
    <scope>NUCLEOTIDE SEQUENCE [LARGE SCALE GENOMIC DNA]</scope>
    <source>
        <strain evidence="4">wild type</strain>
    </source>
</reference>
<dbReference type="InterPro" id="IPR002068">
    <property type="entry name" value="A-crystallin/Hsp20_dom"/>
</dbReference>
<dbReference type="InterPro" id="IPR001436">
    <property type="entry name" value="Alpha-crystallin/sHSP_animal"/>
</dbReference>
<dbReference type="InParanoid" id="H2XSW8"/>
<keyword evidence="5" id="KW-1185">Reference proteome</keyword>
<dbReference type="Proteomes" id="UP000008144">
    <property type="component" value="Chromosome 11"/>
</dbReference>
<dbReference type="GeneTree" id="ENSGT00940000166889"/>
<dbReference type="GO" id="GO:0043066">
    <property type="term" value="P:negative regulation of apoptotic process"/>
    <property type="evidence" value="ECO:0000318"/>
    <property type="project" value="GO_Central"/>
</dbReference>
<dbReference type="PANTHER" id="PTHR45640:SF26">
    <property type="entry name" value="RE23625P"/>
    <property type="match status" value="1"/>
</dbReference>
<evidence type="ECO:0000313" key="4">
    <source>
        <dbReference type="Ensembl" id="ENSCINP00000032752.1"/>
    </source>
</evidence>
<reference evidence="4" key="3">
    <citation type="submission" date="2025-08" db="UniProtKB">
        <authorList>
            <consortium name="Ensembl"/>
        </authorList>
    </citation>
    <scope>IDENTIFICATION</scope>
</reference>
<dbReference type="PROSITE" id="PS01031">
    <property type="entry name" value="SHSP"/>
    <property type="match status" value="1"/>
</dbReference>
<evidence type="ECO:0000313" key="5">
    <source>
        <dbReference type="Proteomes" id="UP000008144"/>
    </source>
</evidence>
<protein>
    <recommendedName>
        <fullName evidence="3">SHSP domain-containing protein</fullName>
    </recommendedName>
</protein>
<evidence type="ECO:0000256" key="2">
    <source>
        <dbReference type="RuleBase" id="RU003616"/>
    </source>
</evidence>
<organism evidence="4 5">
    <name type="scientific">Ciona intestinalis</name>
    <name type="common">Transparent sea squirt</name>
    <name type="synonym">Ascidia intestinalis</name>
    <dbReference type="NCBI Taxonomy" id="7719"/>
    <lineage>
        <taxon>Eukaryota</taxon>
        <taxon>Metazoa</taxon>
        <taxon>Chordata</taxon>
        <taxon>Tunicata</taxon>
        <taxon>Ascidiacea</taxon>
        <taxon>Phlebobranchia</taxon>
        <taxon>Cionidae</taxon>
        <taxon>Ciona</taxon>
    </lineage>
</organism>
<evidence type="ECO:0000259" key="3">
    <source>
        <dbReference type="PROSITE" id="PS01031"/>
    </source>
</evidence>